<evidence type="ECO:0000313" key="5">
    <source>
        <dbReference type="Proteomes" id="UP000559182"/>
    </source>
</evidence>
<feature type="region of interest" description="Disordered" evidence="1">
    <location>
        <begin position="167"/>
        <end position="198"/>
    </location>
</feature>
<keyword evidence="2" id="KW-1133">Transmembrane helix</keyword>
<feature type="transmembrane region" description="Helical" evidence="2">
    <location>
        <begin position="394"/>
        <end position="415"/>
    </location>
</feature>
<keyword evidence="5" id="KW-1185">Reference proteome</keyword>
<evidence type="ECO:0000313" key="4">
    <source>
        <dbReference type="EMBL" id="MBB2892512.1"/>
    </source>
</evidence>
<feature type="chain" id="PRO_5033060235" description="Gram-positive cocci surface proteins LPxTG domain-containing protein" evidence="3">
    <location>
        <begin position="26"/>
        <end position="419"/>
    </location>
</feature>
<dbReference type="Proteomes" id="UP000559182">
    <property type="component" value="Unassembled WGS sequence"/>
</dbReference>
<dbReference type="EMBL" id="JACHVQ010000001">
    <property type="protein sequence ID" value="MBB2892512.1"/>
    <property type="molecule type" value="Genomic_DNA"/>
</dbReference>
<evidence type="ECO:0008006" key="6">
    <source>
        <dbReference type="Google" id="ProtNLM"/>
    </source>
</evidence>
<reference evidence="4 5" key="1">
    <citation type="submission" date="2020-08" db="EMBL/GenBank/DDBJ databases">
        <title>Sequencing the genomes of 1000 actinobacteria strains.</title>
        <authorList>
            <person name="Klenk H.-P."/>
        </authorList>
    </citation>
    <scope>NUCLEOTIDE SEQUENCE [LARGE SCALE GENOMIC DNA]</scope>
    <source>
        <strain evidence="4 5">DSM 105369</strain>
    </source>
</reference>
<dbReference type="AlphaFoldDB" id="A0A839ND94"/>
<proteinExistence type="predicted"/>
<protein>
    <recommendedName>
        <fullName evidence="6">Gram-positive cocci surface proteins LPxTG domain-containing protein</fullName>
    </recommendedName>
</protein>
<sequence length="419" mass="42564">MPFRVTAAAVGAALLFGAAAPAAYATDTEPGAPAAVQLTTARGDAPKLAPGVYQTTAPTGETEHYASITRPKGGSVAVAIFGAVHASLTTADGETTCSSGTTTLSHDVTGYTFVSADATETKRQSYLSDDCKSATHLILELTADDDSSGATATAQPKPLQFVVTTEPKVKNAGAPAPKSAQDEIKAPSRSTPDSNITLSDKLYAPTTLTAGKSYPVTLKPGTIGVARVRVGWGQRLAASIDAPRNGTNVAPPASLDLVIDAFSPQWAPVGGGSRTSYLYKQDGTEKTAGTYTAPVSAANRSVDYGDAGDVGANHAQWTTVAGWYYVVVRAAADDDKDAPPPSFRLPARLNIEVTGTPSSGPTYVDTAGTAVAAPPATQLSQGGSTGSGSSSTTLLRIGGTAVVLVLAAAAVAILLRRRA</sequence>
<name>A0A839ND94_9MICO</name>
<accession>A0A839ND94</accession>
<keyword evidence="2" id="KW-0472">Membrane</keyword>
<keyword evidence="3" id="KW-0732">Signal</keyword>
<evidence type="ECO:0000256" key="2">
    <source>
        <dbReference type="SAM" id="Phobius"/>
    </source>
</evidence>
<evidence type="ECO:0000256" key="3">
    <source>
        <dbReference type="SAM" id="SignalP"/>
    </source>
</evidence>
<gene>
    <name evidence="4" type="ORF">FHU39_002496</name>
</gene>
<feature type="compositionally biased region" description="Polar residues" evidence="1">
    <location>
        <begin position="188"/>
        <end position="198"/>
    </location>
</feature>
<evidence type="ECO:0000256" key="1">
    <source>
        <dbReference type="SAM" id="MobiDB-lite"/>
    </source>
</evidence>
<organism evidence="4 5">
    <name type="scientific">Flexivirga oryzae</name>
    <dbReference type="NCBI Taxonomy" id="1794944"/>
    <lineage>
        <taxon>Bacteria</taxon>
        <taxon>Bacillati</taxon>
        <taxon>Actinomycetota</taxon>
        <taxon>Actinomycetes</taxon>
        <taxon>Micrococcales</taxon>
        <taxon>Dermacoccaceae</taxon>
        <taxon>Flexivirga</taxon>
    </lineage>
</organism>
<feature type="signal peptide" evidence="3">
    <location>
        <begin position="1"/>
        <end position="25"/>
    </location>
</feature>
<keyword evidence="2" id="KW-0812">Transmembrane</keyword>
<dbReference type="RefSeq" id="WP_183320661.1">
    <property type="nucleotide sequence ID" value="NZ_JACHVQ010000001.1"/>
</dbReference>
<comment type="caution">
    <text evidence="4">The sequence shown here is derived from an EMBL/GenBank/DDBJ whole genome shotgun (WGS) entry which is preliminary data.</text>
</comment>